<dbReference type="Proteomes" id="UP000054350">
    <property type="component" value="Unassembled WGS sequence"/>
</dbReference>
<sequence length="99" mass="10024">MPNSGGLGASRRRSWFTKPFSSPATPPAASPLSNTRSGSGSGGGTLPRSASSSGALNMLVRKSLSLPRRRAGSASAVGLDIATDPTDLMLTVPDTPVSR</sequence>
<gene>
    <name evidence="2" type="ORF">AMAG_18870</name>
</gene>
<evidence type="ECO:0000313" key="3">
    <source>
        <dbReference type="Proteomes" id="UP000054350"/>
    </source>
</evidence>
<feature type="region of interest" description="Disordered" evidence="1">
    <location>
        <begin position="1"/>
        <end position="99"/>
    </location>
</feature>
<proteinExistence type="predicted"/>
<name>A0A0L0SJ29_ALLM3</name>
<keyword evidence="3" id="KW-1185">Reference proteome</keyword>
<organism evidence="2 3">
    <name type="scientific">Allomyces macrogynus (strain ATCC 38327)</name>
    <name type="common">Allomyces javanicus var. macrogynus</name>
    <dbReference type="NCBI Taxonomy" id="578462"/>
    <lineage>
        <taxon>Eukaryota</taxon>
        <taxon>Fungi</taxon>
        <taxon>Fungi incertae sedis</taxon>
        <taxon>Blastocladiomycota</taxon>
        <taxon>Blastocladiomycetes</taxon>
        <taxon>Blastocladiales</taxon>
        <taxon>Blastocladiaceae</taxon>
        <taxon>Allomyces</taxon>
    </lineage>
</organism>
<reference evidence="2 3" key="1">
    <citation type="submission" date="2009-11" db="EMBL/GenBank/DDBJ databases">
        <title>Annotation of Allomyces macrogynus ATCC 38327.</title>
        <authorList>
            <consortium name="The Broad Institute Genome Sequencing Platform"/>
            <person name="Russ C."/>
            <person name="Cuomo C."/>
            <person name="Burger G."/>
            <person name="Gray M.W."/>
            <person name="Holland P.W.H."/>
            <person name="King N."/>
            <person name="Lang F.B.F."/>
            <person name="Roger A.J."/>
            <person name="Ruiz-Trillo I."/>
            <person name="Young S.K."/>
            <person name="Zeng Q."/>
            <person name="Gargeya S."/>
            <person name="Fitzgerald M."/>
            <person name="Haas B."/>
            <person name="Abouelleil A."/>
            <person name="Alvarado L."/>
            <person name="Arachchi H.M."/>
            <person name="Berlin A."/>
            <person name="Chapman S.B."/>
            <person name="Gearin G."/>
            <person name="Goldberg J."/>
            <person name="Griggs A."/>
            <person name="Gujja S."/>
            <person name="Hansen M."/>
            <person name="Heiman D."/>
            <person name="Howarth C."/>
            <person name="Larimer J."/>
            <person name="Lui A."/>
            <person name="MacDonald P.J.P."/>
            <person name="McCowen C."/>
            <person name="Montmayeur A."/>
            <person name="Murphy C."/>
            <person name="Neiman D."/>
            <person name="Pearson M."/>
            <person name="Priest M."/>
            <person name="Roberts A."/>
            <person name="Saif S."/>
            <person name="Shea T."/>
            <person name="Sisk P."/>
            <person name="Stolte C."/>
            <person name="Sykes S."/>
            <person name="Wortman J."/>
            <person name="Nusbaum C."/>
            <person name="Birren B."/>
        </authorList>
    </citation>
    <scope>NUCLEOTIDE SEQUENCE [LARGE SCALE GENOMIC DNA]</scope>
    <source>
        <strain evidence="2 3">ATCC 38327</strain>
    </source>
</reference>
<evidence type="ECO:0000256" key="1">
    <source>
        <dbReference type="SAM" id="MobiDB-lite"/>
    </source>
</evidence>
<dbReference type="EMBL" id="GG745340">
    <property type="protein sequence ID" value="KNE62496.1"/>
    <property type="molecule type" value="Genomic_DNA"/>
</dbReference>
<dbReference type="VEuPathDB" id="FungiDB:AMAG_18870"/>
<evidence type="ECO:0000313" key="2">
    <source>
        <dbReference type="EMBL" id="KNE62496.1"/>
    </source>
</evidence>
<dbReference type="AlphaFoldDB" id="A0A0L0SJ29"/>
<reference evidence="3" key="2">
    <citation type="submission" date="2009-11" db="EMBL/GenBank/DDBJ databases">
        <title>The Genome Sequence of Allomyces macrogynus strain ATCC 38327.</title>
        <authorList>
            <consortium name="The Broad Institute Genome Sequencing Platform"/>
            <person name="Russ C."/>
            <person name="Cuomo C."/>
            <person name="Shea T."/>
            <person name="Young S.K."/>
            <person name="Zeng Q."/>
            <person name="Koehrsen M."/>
            <person name="Haas B."/>
            <person name="Borodovsky M."/>
            <person name="Guigo R."/>
            <person name="Alvarado L."/>
            <person name="Berlin A."/>
            <person name="Borenstein D."/>
            <person name="Chen Z."/>
            <person name="Engels R."/>
            <person name="Freedman E."/>
            <person name="Gellesch M."/>
            <person name="Goldberg J."/>
            <person name="Griggs A."/>
            <person name="Gujja S."/>
            <person name="Heiman D."/>
            <person name="Hepburn T."/>
            <person name="Howarth C."/>
            <person name="Jen D."/>
            <person name="Larson L."/>
            <person name="Lewis B."/>
            <person name="Mehta T."/>
            <person name="Park D."/>
            <person name="Pearson M."/>
            <person name="Roberts A."/>
            <person name="Saif S."/>
            <person name="Shenoy N."/>
            <person name="Sisk P."/>
            <person name="Stolte C."/>
            <person name="Sykes S."/>
            <person name="Walk T."/>
            <person name="White J."/>
            <person name="Yandava C."/>
            <person name="Burger G."/>
            <person name="Gray M.W."/>
            <person name="Holland P.W.H."/>
            <person name="King N."/>
            <person name="Lang F.B.F."/>
            <person name="Roger A.J."/>
            <person name="Ruiz-Trillo I."/>
            <person name="Lander E."/>
            <person name="Nusbaum C."/>
        </authorList>
    </citation>
    <scope>NUCLEOTIDE SEQUENCE [LARGE SCALE GENOMIC DNA]</scope>
    <source>
        <strain evidence="3">ATCC 38327</strain>
    </source>
</reference>
<protein>
    <submittedName>
        <fullName evidence="2">Uncharacterized protein</fullName>
    </submittedName>
</protein>
<accession>A0A0L0SJ29</accession>